<organism evidence="5 6">
    <name type="scientific">Acidocella aquatica</name>
    <dbReference type="NCBI Taxonomy" id="1922313"/>
    <lineage>
        <taxon>Bacteria</taxon>
        <taxon>Pseudomonadati</taxon>
        <taxon>Pseudomonadota</taxon>
        <taxon>Alphaproteobacteria</taxon>
        <taxon>Acetobacterales</taxon>
        <taxon>Acidocellaceae</taxon>
        <taxon>Acidocella</taxon>
    </lineage>
</organism>
<dbReference type="PROSITE" id="PS50022">
    <property type="entry name" value="FA58C_3"/>
    <property type="match status" value="1"/>
</dbReference>
<dbReference type="Proteomes" id="UP001156641">
    <property type="component" value="Unassembled WGS sequence"/>
</dbReference>
<protein>
    <recommendedName>
        <fullName evidence="4">F5/8 type C domain-containing protein</fullName>
    </recommendedName>
</protein>
<dbReference type="PANTHER" id="PTHR43179:SF12">
    <property type="entry name" value="GALACTOFURANOSYLTRANSFERASE GLFT2"/>
    <property type="match status" value="1"/>
</dbReference>
<evidence type="ECO:0000259" key="4">
    <source>
        <dbReference type="PROSITE" id="PS50022"/>
    </source>
</evidence>
<dbReference type="InterPro" id="IPR000421">
    <property type="entry name" value="FA58C"/>
</dbReference>
<dbReference type="InterPro" id="IPR029044">
    <property type="entry name" value="Nucleotide-diphossugar_trans"/>
</dbReference>
<accession>A0ABQ6A9U5</accession>
<comment type="similarity">
    <text evidence="1">Belongs to the glycosyltransferase 2 family.</text>
</comment>
<dbReference type="PANTHER" id="PTHR43179">
    <property type="entry name" value="RHAMNOSYLTRANSFERASE WBBL"/>
    <property type="match status" value="1"/>
</dbReference>
<dbReference type="InterPro" id="IPR008979">
    <property type="entry name" value="Galactose-bd-like_sf"/>
</dbReference>
<sequence>MTHKYRFVIAACARWETRYAVEWLNYHRAIGFEHVYLYCNDDDPRALYETVLPFTQGPAPFVTFRFYPDQGQHRKMMLHFLAHDQHAAEWISFLDLDEFIRLPPGQSIAQFIAPLAPVADCVLFNWVFFGPNGHKTPPDRPVLESYTRREALVHPFTKYVARSTVFNDPQLFQKCLDNSFVHRLDEYLARPIRSVNVLGEDMAGYYADFPAGAAAFARHPPRQERLFATAMIHHYAFRSEQAFAGRVARGLNGNFAGEKIWGELAAEPERYREFLASVNAVEDRRLAEFQQNEAGKAQPANARPAPAAAMPPGLRLGIAITTFNRRELVVDLAVKIRALTSGPHELVVCDDGSTDGTAQTLRAMGVRVIGGTNRGIAWNKNRGIYYLLHVSQCDVIILLDDDIVPVTPGWEVEWIEAAWRYGHVNHAHPAYKNSLVAGALTAADPGLASTIPGWALAFNRFILASIGYMDVRFGRYGHEHSDLSFRALRTGHGGITVQEAAGQKALFYVIDGGLRGVPSVTSGTPEELQANGRLLMELGAEPVYRHVWREDAQMRAFLAEIAAAAPDELAPIIGTTNEFASLEAYLGHQGDPPALAAPDHAFVSDGNISRGKPVMQSPIPAAAPCWQVDLGGFATIREIRVHAPRGASFSLSVSIDGESWTEITREEDDEVVGGGGAPFIWAGPGAAWARFVRVTLLGRDYLHLDQVEVFGAMTHPGGTL</sequence>
<dbReference type="SUPFAM" id="SSF49785">
    <property type="entry name" value="Galactose-binding domain-like"/>
    <property type="match status" value="1"/>
</dbReference>
<keyword evidence="6" id="KW-1185">Reference proteome</keyword>
<dbReference type="RefSeq" id="WP_284258902.1">
    <property type="nucleotide sequence ID" value="NZ_BSOS01000073.1"/>
</dbReference>
<dbReference type="Pfam" id="PF13704">
    <property type="entry name" value="Glyco_tranf_2_4"/>
    <property type="match status" value="1"/>
</dbReference>
<evidence type="ECO:0000256" key="2">
    <source>
        <dbReference type="ARBA" id="ARBA00022676"/>
    </source>
</evidence>
<dbReference type="InterPro" id="IPR001173">
    <property type="entry name" value="Glyco_trans_2-like"/>
</dbReference>
<feature type="domain" description="F5/8 type C" evidence="4">
    <location>
        <begin position="568"/>
        <end position="712"/>
    </location>
</feature>
<comment type="caution">
    <text evidence="5">The sequence shown here is derived from an EMBL/GenBank/DDBJ whole genome shotgun (WGS) entry which is preliminary data.</text>
</comment>
<keyword evidence="2" id="KW-0328">Glycosyltransferase</keyword>
<evidence type="ECO:0000313" key="5">
    <source>
        <dbReference type="EMBL" id="GLR68068.1"/>
    </source>
</evidence>
<dbReference type="SUPFAM" id="SSF53448">
    <property type="entry name" value="Nucleotide-diphospho-sugar transferases"/>
    <property type="match status" value="1"/>
</dbReference>
<evidence type="ECO:0000256" key="1">
    <source>
        <dbReference type="ARBA" id="ARBA00006739"/>
    </source>
</evidence>
<dbReference type="EMBL" id="BSOS01000073">
    <property type="protein sequence ID" value="GLR68068.1"/>
    <property type="molecule type" value="Genomic_DNA"/>
</dbReference>
<evidence type="ECO:0000256" key="3">
    <source>
        <dbReference type="ARBA" id="ARBA00022679"/>
    </source>
</evidence>
<reference evidence="6" key="1">
    <citation type="journal article" date="2019" name="Int. J. Syst. Evol. Microbiol.">
        <title>The Global Catalogue of Microorganisms (GCM) 10K type strain sequencing project: providing services to taxonomists for standard genome sequencing and annotation.</title>
        <authorList>
            <consortium name="The Broad Institute Genomics Platform"/>
            <consortium name="The Broad Institute Genome Sequencing Center for Infectious Disease"/>
            <person name="Wu L."/>
            <person name="Ma J."/>
        </authorList>
    </citation>
    <scope>NUCLEOTIDE SEQUENCE [LARGE SCALE GENOMIC DNA]</scope>
    <source>
        <strain evidence="6">NBRC 112502</strain>
    </source>
</reference>
<name>A0ABQ6A9U5_9PROT</name>
<dbReference type="Pfam" id="PF00535">
    <property type="entry name" value="Glycos_transf_2"/>
    <property type="match status" value="1"/>
</dbReference>
<evidence type="ECO:0000313" key="6">
    <source>
        <dbReference type="Proteomes" id="UP001156641"/>
    </source>
</evidence>
<dbReference type="CDD" id="cd00761">
    <property type="entry name" value="Glyco_tranf_GTA_type"/>
    <property type="match status" value="1"/>
</dbReference>
<proteinExistence type="inferred from homology"/>
<gene>
    <name evidence="5" type="ORF">GCM10010909_27490</name>
</gene>
<dbReference type="Gene3D" id="3.90.550.10">
    <property type="entry name" value="Spore Coat Polysaccharide Biosynthesis Protein SpsA, Chain A"/>
    <property type="match status" value="1"/>
</dbReference>
<dbReference type="Gene3D" id="2.60.120.260">
    <property type="entry name" value="Galactose-binding domain-like"/>
    <property type="match status" value="1"/>
</dbReference>
<keyword evidence="3" id="KW-0808">Transferase</keyword>